<reference evidence="2 3" key="1">
    <citation type="submission" date="2016-01" db="EMBL/GenBank/DDBJ databases">
        <authorList>
            <person name="Regsiter A."/>
            <person name="william w."/>
        </authorList>
    </citation>
    <scope>NUCLEOTIDE SEQUENCE [LARGE SCALE GENOMIC DNA]</scope>
    <source>
        <strain evidence="2 3">CFBP 6927</strain>
    </source>
</reference>
<evidence type="ECO:0000256" key="1">
    <source>
        <dbReference type="SAM" id="MobiDB-lite"/>
    </source>
</evidence>
<keyword evidence="3" id="KW-1185">Reference proteome</keyword>
<gene>
    <name evidence="2" type="ORF">AGR13a_Cc30114</name>
</gene>
<accession>A0ABM9VFR3</accession>
<dbReference type="EMBL" id="FBWH01000023">
    <property type="protein sequence ID" value="CUX31424.1"/>
    <property type="molecule type" value="Genomic_DNA"/>
</dbReference>
<organism evidence="2 3">
    <name type="scientific">Agrobacterium genomosp. 13 str. CFBP 6927</name>
    <dbReference type="NCBI Taxonomy" id="1183428"/>
    <lineage>
        <taxon>Bacteria</taxon>
        <taxon>Pseudomonadati</taxon>
        <taxon>Pseudomonadota</taxon>
        <taxon>Alphaproteobacteria</taxon>
        <taxon>Hyphomicrobiales</taxon>
        <taxon>Rhizobiaceae</taxon>
        <taxon>Rhizobium/Agrobacterium group</taxon>
        <taxon>Agrobacterium</taxon>
        <taxon>Agrobacterium tumefaciens complex</taxon>
    </lineage>
</organism>
<comment type="caution">
    <text evidence="2">The sequence shown here is derived from an EMBL/GenBank/DDBJ whole genome shotgun (WGS) entry which is preliminary data.</text>
</comment>
<proteinExistence type="predicted"/>
<evidence type="ECO:0000313" key="3">
    <source>
        <dbReference type="Proteomes" id="UP000191812"/>
    </source>
</evidence>
<name>A0ABM9VFR3_9HYPH</name>
<evidence type="ECO:0000313" key="2">
    <source>
        <dbReference type="EMBL" id="CUX31424.1"/>
    </source>
</evidence>
<feature type="region of interest" description="Disordered" evidence="1">
    <location>
        <begin position="20"/>
        <end position="60"/>
    </location>
</feature>
<sequence length="122" mass="13696">MLSTFNWAQISRTRSTWKPASRPSWSVKLKGGKSTDIRNLMRGTEERSPPGNRSCASNSTGIRFPLARSSARASLKKPTNCKAKAKVKPRLTFRVTFVILIYTIRYRKLGVTMTAAAMHGFF</sequence>
<protein>
    <submittedName>
        <fullName evidence="2">Uncharacterized protein</fullName>
    </submittedName>
</protein>
<dbReference type="Proteomes" id="UP000191812">
    <property type="component" value="Unassembled WGS sequence"/>
</dbReference>